<keyword evidence="8 13" id="KW-0406">Ion transport</keyword>
<dbReference type="NCBIfam" id="TIGR01144">
    <property type="entry name" value="ATP_synt_b"/>
    <property type="match status" value="1"/>
</dbReference>
<keyword evidence="9 13" id="KW-0472">Membrane</keyword>
<evidence type="ECO:0000256" key="13">
    <source>
        <dbReference type="HAMAP-Rule" id="MF_01398"/>
    </source>
</evidence>
<dbReference type="InterPro" id="IPR050059">
    <property type="entry name" value="ATP_synthase_B_chain"/>
</dbReference>
<evidence type="ECO:0000256" key="8">
    <source>
        <dbReference type="ARBA" id="ARBA00023065"/>
    </source>
</evidence>
<organism evidence="15 16">
    <name type="scientific">Lapidilactobacillus concavus DSM 17758</name>
    <dbReference type="NCBI Taxonomy" id="1423735"/>
    <lineage>
        <taxon>Bacteria</taxon>
        <taxon>Bacillati</taxon>
        <taxon>Bacillota</taxon>
        <taxon>Bacilli</taxon>
        <taxon>Lactobacillales</taxon>
        <taxon>Lactobacillaceae</taxon>
        <taxon>Lapidilactobacillus</taxon>
    </lineage>
</organism>
<comment type="subcellular location">
    <subcellularLocation>
        <location evidence="13">Cell membrane</location>
        <topology evidence="13">Single-pass membrane protein</topology>
    </subcellularLocation>
    <subcellularLocation>
        <location evidence="12">Endomembrane system</location>
        <topology evidence="12">Single-pass membrane protein</topology>
    </subcellularLocation>
</comment>
<dbReference type="GO" id="GO:0046961">
    <property type="term" value="F:proton-transporting ATPase activity, rotational mechanism"/>
    <property type="evidence" value="ECO:0007669"/>
    <property type="project" value="TreeGrafter"/>
</dbReference>
<dbReference type="PANTHER" id="PTHR33445">
    <property type="entry name" value="ATP SYNTHASE SUBUNIT B', CHLOROPLASTIC"/>
    <property type="match status" value="1"/>
</dbReference>
<dbReference type="GO" id="GO:0046933">
    <property type="term" value="F:proton-transporting ATP synthase activity, rotational mechanism"/>
    <property type="evidence" value="ECO:0007669"/>
    <property type="project" value="UniProtKB-UniRule"/>
</dbReference>
<keyword evidence="10 13" id="KW-0066">ATP synthesis</keyword>
<keyword evidence="5 13" id="KW-0812">Transmembrane</keyword>
<evidence type="ECO:0000256" key="11">
    <source>
        <dbReference type="ARBA" id="ARBA00025198"/>
    </source>
</evidence>
<proteinExistence type="inferred from homology"/>
<evidence type="ECO:0000256" key="5">
    <source>
        <dbReference type="ARBA" id="ARBA00022692"/>
    </source>
</evidence>
<dbReference type="Pfam" id="PF00430">
    <property type="entry name" value="ATP-synt_B"/>
    <property type="match status" value="1"/>
</dbReference>
<comment type="similarity">
    <text evidence="1 13 14">Belongs to the ATPase B chain family.</text>
</comment>
<evidence type="ECO:0000256" key="9">
    <source>
        <dbReference type="ARBA" id="ARBA00023136"/>
    </source>
</evidence>
<evidence type="ECO:0000256" key="1">
    <source>
        <dbReference type="ARBA" id="ARBA00005513"/>
    </source>
</evidence>
<dbReference type="AlphaFoldDB" id="A0A0R1WDS4"/>
<dbReference type="HAMAP" id="MF_01398">
    <property type="entry name" value="ATP_synth_b_bprime"/>
    <property type="match status" value="1"/>
</dbReference>
<dbReference type="EMBL" id="AZFX01000010">
    <property type="protein sequence ID" value="KRM12915.1"/>
    <property type="molecule type" value="Genomic_DNA"/>
</dbReference>
<evidence type="ECO:0000256" key="7">
    <source>
        <dbReference type="ARBA" id="ARBA00022989"/>
    </source>
</evidence>
<accession>A0A0R1WDS4</accession>
<comment type="function">
    <text evidence="13">Component of the F(0) channel, it forms part of the peripheral stalk, linking F(1) to F(0).</text>
</comment>
<dbReference type="InterPro" id="IPR028987">
    <property type="entry name" value="ATP_synth_B-like_membr_sf"/>
</dbReference>
<keyword evidence="2 13" id="KW-0813">Transport</keyword>
<dbReference type="InterPro" id="IPR002146">
    <property type="entry name" value="ATP_synth_b/b'su_bac/chlpt"/>
</dbReference>
<dbReference type="PANTHER" id="PTHR33445:SF1">
    <property type="entry name" value="ATP SYNTHASE SUBUNIT B"/>
    <property type="match status" value="1"/>
</dbReference>
<name>A0A0R1WDS4_9LACO</name>
<dbReference type="PATRIC" id="fig|1423735.3.peg.115"/>
<dbReference type="CDD" id="cd06503">
    <property type="entry name" value="ATP-synt_Fo_b"/>
    <property type="match status" value="1"/>
</dbReference>
<dbReference type="GO" id="GO:0012505">
    <property type="term" value="C:endomembrane system"/>
    <property type="evidence" value="ECO:0007669"/>
    <property type="project" value="UniProtKB-SubCell"/>
</dbReference>
<comment type="caution">
    <text evidence="15">The sequence shown here is derived from an EMBL/GenBank/DDBJ whole genome shotgun (WGS) entry which is preliminary data.</text>
</comment>
<comment type="function">
    <text evidence="11 13">F(1)F(0) ATP synthase produces ATP from ADP in the presence of a proton or sodium gradient. F-type ATPases consist of two structural domains, F(1) containing the extramembraneous catalytic core and F(0) containing the membrane proton channel, linked together by a central stalk and a peripheral stalk. During catalysis, ATP synthesis in the catalytic domain of F(1) is coupled via a rotary mechanism of the central stalk subunits to proton translocation.</text>
</comment>
<dbReference type="OrthoDB" id="282095at2"/>
<sequence length="174" mass="18901">MMNGSVIAAIDFASLGDSLFLLVVFILLLLLVKHFAWGPVTKMMNDRANKINEDLDGAATSRAQAEKMAAQRQAELKNSKSEAIQIVNTAKVNGDKRRQEILDAAQSDADSVKAKARADAQRARTEALNSARQDVAQISVDIAEKLIGKELSVSDQKDLIDAYIKGLTSADETR</sequence>
<dbReference type="GO" id="GO:0005886">
    <property type="term" value="C:plasma membrane"/>
    <property type="evidence" value="ECO:0007669"/>
    <property type="project" value="UniProtKB-SubCell"/>
</dbReference>
<dbReference type="InterPro" id="IPR005864">
    <property type="entry name" value="ATP_synth_F0_bsu_bac"/>
</dbReference>
<evidence type="ECO:0000256" key="14">
    <source>
        <dbReference type="RuleBase" id="RU003848"/>
    </source>
</evidence>
<keyword evidence="4 13" id="KW-0138">CF(0)</keyword>
<dbReference type="GO" id="GO:0045259">
    <property type="term" value="C:proton-transporting ATP synthase complex"/>
    <property type="evidence" value="ECO:0007669"/>
    <property type="project" value="UniProtKB-KW"/>
</dbReference>
<dbReference type="SUPFAM" id="SSF81573">
    <property type="entry name" value="F1F0 ATP synthase subunit B, membrane domain"/>
    <property type="match status" value="1"/>
</dbReference>
<keyword evidence="3 13" id="KW-1003">Cell membrane</keyword>
<evidence type="ECO:0000256" key="6">
    <source>
        <dbReference type="ARBA" id="ARBA00022781"/>
    </source>
</evidence>
<keyword evidence="7 13" id="KW-1133">Transmembrane helix</keyword>
<reference evidence="15 16" key="1">
    <citation type="journal article" date="2015" name="Genome Announc.">
        <title>Expanding the biotechnology potential of lactobacilli through comparative genomics of 213 strains and associated genera.</title>
        <authorList>
            <person name="Sun Z."/>
            <person name="Harris H.M."/>
            <person name="McCann A."/>
            <person name="Guo C."/>
            <person name="Argimon S."/>
            <person name="Zhang W."/>
            <person name="Yang X."/>
            <person name="Jeffery I.B."/>
            <person name="Cooney J.C."/>
            <person name="Kagawa T.F."/>
            <person name="Liu W."/>
            <person name="Song Y."/>
            <person name="Salvetti E."/>
            <person name="Wrobel A."/>
            <person name="Rasinkangas P."/>
            <person name="Parkhill J."/>
            <person name="Rea M.C."/>
            <person name="O'Sullivan O."/>
            <person name="Ritari J."/>
            <person name="Douillard F.P."/>
            <person name="Paul Ross R."/>
            <person name="Yang R."/>
            <person name="Briner A.E."/>
            <person name="Felis G.E."/>
            <person name="de Vos W.M."/>
            <person name="Barrangou R."/>
            <person name="Klaenhammer T.R."/>
            <person name="Caufield P.W."/>
            <person name="Cui Y."/>
            <person name="Zhang H."/>
            <person name="O'Toole P.W."/>
        </authorList>
    </citation>
    <scope>NUCLEOTIDE SEQUENCE [LARGE SCALE GENOMIC DNA]</scope>
    <source>
        <strain evidence="15 16">DSM 17758</strain>
    </source>
</reference>
<evidence type="ECO:0000256" key="3">
    <source>
        <dbReference type="ARBA" id="ARBA00022475"/>
    </source>
</evidence>
<keyword evidence="16" id="KW-1185">Reference proteome</keyword>
<protein>
    <recommendedName>
        <fullName evidence="13">ATP synthase subunit b</fullName>
    </recommendedName>
    <alternativeName>
        <fullName evidence="13">ATP synthase F(0) sector subunit b</fullName>
    </alternativeName>
    <alternativeName>
        <fullName evidence="13">ATPase subunit I</fullName>
    </alternativeName>
    <alternativeName>
        <fullName evidence="13">F-type ATPase subunit b</fullName>
        <shortName evidence="13">F-ATPase subunit b</shortName>
    </alternativeName>
</protein>
<evidence type="ECO:0000313" key="15">
    <source>
        <dbReference type="EMBL" id="KRM12915.1"/>
    </source>
</evidence>
<feature type="transmembrane region" description="Helical" evidence="13">
    <location>
        <begin position="6"/>
        <end position="32"/>
    </location>
</feature>
<evidence type="ECO:0000313" key="16">
    <source>
        <dbReference type="Proteomes" id="UP000051315"/>
    </source>
</evidence>
<dbReference type="STRING" id="1423735.FC15_GL000114"/>
<dbReference type="Proteomes" id="UP000051315">
    <property type="component" value="Unassembled WGS sequence"/>
</dbReference>
<evidence type="ECO:0000256" key="2">
    <source>
        <dbReference type="ARBA" id="ARBA00022448"/>
    </source>
</evidence>
<gene>
    <name evidence="13" type="primary">atpF</name>
    <name evidence="15" type="ORF">FC15_GL000114</name>
</gene>
<keyword evidence="6 13" id="KW-0375">Hydrogen ion transport</keyword>
<evidence type="ECO:0000256" key="10">
    <source>
        <dbReference type="ARBA" id="ARBA00023310"/>
    </source>
</evidence>
<evidence type="ECO:0000256" key="4">
    <source>
        <dbReference type="ARBA" id="ARBA00022547"/>
    </source>
</evidence>
<evidence type="ECO:0000256" key="12">
    <source>
        <dbReference type="ARBA" id="ARBA00037847"/>
    </source>
</evidence>
<comment type="subunit">
    <text evidence="13">F-type ATPases have 2 components, F(1) - the catalytic core - and F(0) - the membrane proton channel. F(1) has five subunits: alpha(3), beta(3), gamma(1), delta(1), epsilon(1). F(0) has three main subunits: a(1), b(2) and c(10-14). The alpha and beta chains form an alternating ring which encloses part of the gamma chain. F(1) is attached to F(0) by a central stalk formed by the gamma and epsilon chains, while a peripheral stalk is formed by the delta and b chains.</text>
</comment>